<dbReference type="InterPro" id="IPR045585">
    <property type="entry name" value="CdaA_N"/>
</dbReference>
<dbReference type="FunFam" id="3.40.1700.10:FF:000002">
    <property type="entry name" value="Diadenylate cyclase"/>
    <property type="match status" value="1"/>
</dbReference>
<evidence type="ECO:0000256" key="7">
    <source>
        <dbReference type="ARBA" id="ARBA00022840"/>
    </source>
</evidence>
<dbReference type="GO" id="GO:0005524">
    <property type="term" value="F:ATP binding"/>
    <property type="evidence" value="ECO:0007669"/>
    <property type="project" value="UniProtKB-UniRule"/>
</dbReference>
<evidence type="ECO:0000313" key="12">
    <source>
        <dbReference type="EMBL" id="HIU48379.1"/>
    </source>
</evidence>
<keyword evidence="5 10" id="KW-0548">Nucleotidyltransferase</keyword>
<dbReference type="Pfam" id="PF02457">
    <property type="entry name" value="DAC"/>
    <property type="match status" value="1"/>
</dbReference>
<dbReference type="GO" id="GO:0106408">
    <property type="term" value="F:diadenylate cyclase activity"/>
    <property type="evidence" value="ECO:0007669"/>
    <property type="project" value="UniProtKB-EC"/>
</dbReference>
<dbReference type="AlphaFoldDB" id="A0A9D1S5V1"/>
<dbReference type="HAMAP" id="MF_01499">
    <property type="entry name" value="DacA"/>
    <property type="match status" value="1"/>
</dbReference>
<evidence type="ECO:0000256" key="4">
    <source>
        <dbReference type="ARBA" id="ARBA00022692"/>
    </source>
</evidence>
<feature type="domain" description="DAC" evidence="11">
    <location>
        <begin position="87"/>
        <end position="250"/>
    </location>
</feature>
<proteinExistence type="inferred from homology"/>
<reference evidence="12" key="1">
    <citation type="submission" date="2020-10" db="EMBL/GenBank/DDBJ databases">
        <authorList>
            <person name="Gilroy R."/>
        </authorList>
    </citation>
    <scope>NUCLEOTIDE SEQUENCE</scope>
    <source>
        <strain evidence="12">ChiSjej4B22-9803</strain>
    </source>
</reference>
<dbReference type="GO" id="GO:0006171">
    <property type="term" value="P:cAMP biosynthetic process"/>
    <property type="evidence" value="ECO:0007669"/>
    <property type="project" value="InterPro"/>
</dbReference>
<sequence>MAGVLDYISRFMQLIRVTDIIDIVIVAVLIYQLLKIIKETRAMQLVKGVFILFISLQLSAWLHFTVLEFILRNAMQVGMFAVIVIFQPELRSMLERVGRSKVGQLMEFKNTQEADDAGKTVNEIVEAAVNMSKSKTGALIVLERKVKLGDVINTGTLINADISAALLENIFVPNTPLHDGAVIIKDEKIHTAGCLLPLTSNTNLSRELGTRHRAALGISEASDAMVVVVSEETGKISLALNGTLTRNLTGDSLKKALTKGLKPAGTSDFDKIKFWKGAAK</sequence>
<dbReference type="NCBIfam" id="TIGR00159">
    <property type="entry name" value="diadenylate cyclase CdaA"/>
    <property type="match status" value="1"/>
</dbReference>
<dbReference type="Pfam" id="PF19293">
    <property type="entry name" value="CdaA_N"/>
    <property type="match status" value="1"/>
</dbReference>
<organism evidence="12 13">
    <name type="scientific">Candidatus Avimonoglobus intestinipullorum</name>
    <dbReference type="NCBI Taxonomy" id="2840699"/>
    <lineage>
        <taxon>Bacteria</taxon>
        <taxon>Bacillati</taxon>
        <taxon>Bacillota</taxon>
        <taxon>Clostridia</taxon>
        <taxon>Eubacteriales</taxon>
        <taxon>Candidatus Avimonoglobus</taxon>
    </lineage>
</organism>
<comment type="catalytic activity">
    <reaction evidence="1 10">
        <text>2 ATP = 3',3'-c-di-AMP + 2 diphosphate</text>
        <dbReference type="Rhea" id="RHEA:35655"/>
        <dbReference type="ChEBI" id="CHEBI:30616"/>
        <dbReference type="ChEBI" id="CHEBI:33019"/>
        <dbReference type="ChEBI" id="CHEBI:71500"/>
        <dbReference type="EC" id="2.7.7.85"/>
    </reaction>
</comment>
<dbReference type="PIRSF" id="PIRSF004793">
    <property type="entry name" value="UCP004793"/>
    <property type="match status" value="1"/>
</dbReference>
<dbReference type="PROSITE" id="PS51794">
    <property type="entry name" value="DAC"/>
    <property type="match status" value="1"/>
</dbReference>
<dbReference type="PANTHER" id="PTHR34185:SF1">
    <property type="entry name" value="DIADENYLATE CYCLASE"/>
    <property type="match status" value="1"/>
</dbReference>
<keyword evidence="4 10" id="KW-0812">Transmembrane</keyword>
<dbReference type="InterPro" id="IPR034701">
    <property type="entry name" value="CdaA"/>
</dbReference>
<evidence type="ECO:0000259" key="11">
    <source>
        <dbReference type="PROSITE" id="PS51794"/>
    </source>
</evidence>
<comment type="function">
    <text evidence="10">Catalyzes the condensation of 2 ATP molecules into cyclic di-AMP (c-di-AMP), a second messenger used to regulate differing processes in different bacteria.</text>
</comment>
<feature type="transmembrane region" description="Helical" evidence="10">
    <location>
        <begin position="45"/>
        <end position="64"/>
    </location>
</feature>
<reference evidence="12" key="2">
    <citation type="journal article" date="2021" name="PeerJ">
        <title>Extensive microbial diversity within the chicken gut microbiome revealed by metagenomics and culture.</title>
        <authorList>
            <person name="Gilroy R."/>
            <person name="Ravi A."/>
            <person name="Getino M."/>
            <person name="Pursley I."/>
            <person name="Horton D.L."/>
            <person name="Alikhan N.F."/>
            <person name="Baker D."/>
            <person name="Gharbi K."/>
            <person name="Hall N."/>
            <person name="Watson M."/>
            <person name="Adriaenssens E.M."/>
            <person name="Foster-Nyarko E."/>
            <person name="Jarju S."/>
            <person name="Secka A."/>
            <person name="Antonio M."/>
            <person name="Oren A."/>
            <person name="Chaudhuri R.R."/>
            <person name="La Ragione R."/>
            <person name="Hildebrand F."/>
            <person name="Pallen M.J."/>
        </authorList>
    </citation>
    <scope>NUCLEOTIDE SEQUENCE</scope>
    <source>
        <strain evidence="12">ChiSjej4B22-9803</strain>
    </source>
</reference>
<dbReference type="EC" id="2.7.7.85" evidence="10"/>
<comment type="caution">
    <text evidence="10">Lacks conserved residue(s) required for the propagation of feature annotation.</text>
</comment>
<evidence type="ECO:0000256" key="3">
    <source>
        <dbReference type="ARBA" id="ARBA00022679"/>
    </source>
</evidence>
<keyword evidence="2 10" id="KW-1003">Cell membrane</keyword>
<comment type="similarity">
    <text evidence="10">Belongs to the adenylate cyclase family. DacA/CdaA subfamily.</text>
</comment>
<comment type="caution">
    <text evidence="12">The sequence shown here is derived from an EMBL/GenBank/DDBJ whole genome shotgun (WGS) entry which is preliminary data.</text>
</comment>
<evidence type="ECO:0000256" key="9">
    <source>
        <dbReference type="ARBA" id="ARBA00023136"/>
    </source>
</evidence>
<comment type="subunit">
    <text evidence="10">Probably a homodimer.</text>
</comment>
<dbReference type="Gene3D" id="3.40.1700.10">
    <property type="entry name" value="DNA integrity scanning protein, DisA, N-terminal domain"/>
    <property type="match status" value="1"/>
</dbReference>
<accession>A0A9D1S5V1</accession>
<keyword evidence="7 10" id="KW-0067">ATP-binding</keyword>
<name>A0A9D1S5V1_9FIRM</name>
<dbReference type="InterPro" id="IPR014046">
    <property type="entry name" value="C-di-AMP_synthase"/>
</dbReference>
<gene>
    <name evidence="10" type="primary">dacA</name>
    <name evidence="12" type="ORF">IAB04_03370</name>
</gene>
<dbReference type="EMBL" id="DVND01000089">
    <property type="protein sequence ID" value="HIU48379.1"/>
    <property type="molecule type" value="Genomic_DNA"/>
</dbReference>
<dbReference type="SUPFAM" id="SSF143597">
    <property type="entry name" value="YojJ-like"/>
    <property type="match status" value="1"/>
</dbReference>
<protein>
    <recommendedName>
        <fullName evidence="10">Diadenylate cyclase</fullName>
        <shortName evidence="10">DAC</shortName>
        <ecNumber evidence="10">2.7.7.85</ecNumber>
    </recommendedName>
    <alternativeName>
        <fullName evidence="10">Cyclic-di-AMP synthase</fullName>
        <shortName evidence="10">c-di-AMP synthase</shortName>
    </alternativeName>
</protein>
<dbReference type="InterPro" id="IPR003390">
    <property type="entry name" value="DNA_integrity_scan_DisA_N"/>
</dbReference>
<keyword evidence="8 10" id="KW-1133">Transmembrane helix</keyword>
<evidence type="ECO:0000256" key="6">
    <source>
        <dbReference type="ARBA" id="ARBA00022741"/>
    </source>
</evidence>
<dbReference type="InterPro" id="IPR036888">
    <property type="entry name" value="DNA_integrity_DisA_N_sf"/>
</dbReference>
<keyword evidence="9 10" id="KW-0472">Membrane</keyword>
<dbReference type="Proteomes" id="UP000824111">
    <property type="component" value="Unassembled WGS sequence"/>
</dbReference>
<feature type="transmembrane region" description="Helical" evidence="10">
    <location>
        <begin position="14"/>
        <end position="33"/>
    </location>
</feature>
<evidence type="ECO:0000256" key="1">
    <source>
        <dbReference type="ARBA" id="ARBA00000877"/>
    </source>
</evidence>
<evidence type="ECO:0000256" key="2">
    <source>
        <dbReference type="ARBA" id="ARBA00022475"/>
    </source>
</evidence>
<evidence type="ECO:0000256" key="5">
    <source>
        <dbReference type="ARBA" id="ARBA00022695"/>
    </source>
</evidence>
<dbReference type="PANTHER" id="PTHR34185">
    <property type="entry name" value="DIADENYLATE CYCLASE"/>
    <property type="match status" value="1"/>
</dbReference>
<evidence type="ECO:0000256" key="8">
    <source>
        <dbReference type="ARBA" id="ARBA00022989"/>
    </source>
</evidence>
<evidence type="ECO:0000256" key="10">
    <source>
        <dbReference type="HAMAP-Rule" id="MF_01499"/>
    </source>
</evidence>
<dbReference type="GO" id="GO:0004016">
    <property type="term" value="F:adenylate cyclase activity"/>
    <property type="evidence" value="ECO:0007669"/>
    <property type="project" value="UniProtKB-UniRule"/>
</dbReference>
<dbReference type="InterPro" id="IPR050338">
    <property type="entry name" value="DisA"/>
</dbReference>
<keyword evidence="6 10" id="KW-0547">Nucleotide-binding</keyword>
<evidence type="ECO:0000313" key="13">
    <source>
        <dbReference type="Proteomes" id="UP000824111"/>
    </source>
</evidence>
<keyword evidence="3 10" id="KW-0808">Transferase</keyword>